<name>A0ABT0VGW5_9LACO</name>
<sequence>MHFYNLDYLSKNQSILTYFGYFAILISLLVGAFFILLYLRNNYASKYRDISLIMLLLVLILTGIQYQKYSDTRLNDTQRLTITSLVKSIAKVKKTNVEHIYINSQTINDNMLVKIANQYYKIELSSDQATYRIVPINLVNKETKIMLNE</sequence>
<reference evidence="2" key="1">
    <citation type="submission" date="2021-04" db="EMBL/GenBank/DDBJ databases">
        <title>Taxonomic assessment of Weissella genus.</title>
        <authorList>
            <person name="Fanelli F."/>
            <person name="Chieffi D."/>
            <person name="Dell'Aquila A."/>
            <person name="Gyu-Sung C."/>
            <person name="Franz C.M.A.P."/>
            <person name="Fusco V."/>
        </authorList>
    </citation>
    <scope>NUCLEOTIDE SEQUENCE</scope>
    <source>
        <strain evidence="2">LMG 25373</strain>
    </source>
</reference>
<accession>A0ABT0VGW5</accession>
<evidence type="ECO:0000256" key="1">
    <source>
        <dbReference type="SAM" id="Phobius"/>
    </source>
</evidence>
<dbReference type="RefSeq" id="WP_205144219.1">
    <property type="nucleotide sequence ID" value="NZ_JAFBDN010000025.1"/>
</dbReference>
<keyword evidence="1" id="KW-1133">Transmembrane helix</keyword>
<evidence type="ECO:0000313" key="2">
    <source>
        <dbReference type="EMBL" id="MCM2437073.1"/>
    </source>
</evidence>
<proteinExistence type="predicted"/>
<gene>
    <name evidence="2" type="ORF">KAK10_03880</name>
</gene>
<dbReference type="Pfam" id="PF11694">
    <property type="entry name" value="DUF3290"/>
    <property type="match status" value="1"/>
</dbReference>
<feature type="transmembrane region" description="Helical" evidence="1">
    <location>
        <begin position="15"/>
        <end position="38"/>
    </location>
</feature>
<dbReference type="InterPro" id="IPR021707">
    <property type="entry name" value="DUF3290"/>
</dbReference>
<protein>
    <submittedName>
        <fullName evidence="2">DUF3290 family protein</fullName>
    </submittedName>
</protein>
<keyword evidence="1" id="KW-0472">Membrane</keyword>
<dbReference type="Proteomes" id="UP001057481">
    <property type="component" value="Unassembled WGS sequence"/>
</dbReference>
<feature type="transmembrane region" description="Helical" evidence="1">
    <location>
        <begin position="50"/>
        <end position="66"/>
    </location>
</feature>
<keyword evidence="1" id="KW-0812">Transmembrane</keyword>
<evidence type="ECO:0000313" key="3">
    <source>
        <dbReference type="Proteomes" id="UP001057481"/>
    </source>
</evidence>
<keyword evidence="3" id="KW-1185">Reference proteome</keyword>
<dbReference type="EMBL" id="JAGMVS010000048">
    <property type="protein sequence ID" value="MCM2437073.1"/>
    <property type="molecule type" value="Genomic_DNA"/>
</dbReference>
<organism evidence="2 3">
    <name type="scientific">Periweissella beninensis</name>
    <dbReference type="NCBI Taxonomy" id="504936"/>
    <lineage>
        <taxon>Bacteria</taxon>
        <taxon>Bacillati</taxon>
        <taxon>Bacillota</taxon>
        <taxon>Bacilli</taxon>
        <taxon>Lactobacillales</taxon>
        <taxon>Lactobacillaceae</taxon>
        <taxon>Periweissella</taxon>
    </lineage>
</organism>
<comment type="caution">
    <text evidence="2">The sequence shown here is derived from an EMBL/GenBank/DDBJ whole genome shotgun (WGS) entry which is preliminary data.</text>
</comment>